<dbReference type="PANTHER" id="PTHR47725">
    <property type="entry name" value="OS03G0364000 PROTEIN"/>
    <property type="match status" value="1"/>
</dbReference>
<evidence type="ECO:0000313" key="2">
    <source>
        <dbReference type="Proteomes" id="UP000095751"/>
    </source>
</evidence>
<dbReference type="KEGG" id="fcy:FRACYDRAFT_245343"/>
<evidence type="ECO:0008006" key="3">
    <source>
        <dbReference type="Google" id="ProtNLM"/>
    </source>
</evidence>
<proteinExistence type="predicted"/>
<dbReference type="Proteomes" id="UP000095751">
    <property type="component" value="Unassembled WGS sequence"/>
</dbReference>
<dbReference type="InParanoid" id="A0A1E7EZU4"/>
<dbReference type="OrthoDB" id="428577at2759"/>
<organism evidence="1 2">
    <name type="scientific">Fragilariopsis cylindrus CCMP1102</name>
    <dbReference type="NCBI Taxonomy" id="635003"/>
    <lineage>
        <taxon>Eukaryota</taxon>
        <taxon>Sar</taxon>
        <taxon>Stramenopiles</taxon>
        <taxon>Ochrophyta</taxon>
        <taxon>Bacillariophyta</taxon>
        <taxon>Bacillariophyceae</taxon>
        <taxon>Bacillariophycidae</taxon>
        <taxon>Bacillariales</taxon>
        <taxon>Bacillariaceae</taxon>
        <taxon>Fragilariopsis</taxon>
    </lineage>
</organism>
<dbReference type="SUPFAM" id="SSF54236">
    <property type="entry name" value="Ubiquitin-like"/>
    <property type="match status" value="1"/>
</dbReference>
<name>A0A1E7EZU4_9STRA</name>
<dbReference type="InterPro" id="IPR029071">
    <property type="entry name" value="Ubiquitin-like_domsf"/>
</dbReference>
<dbReference type="Gene3D" id="3.10.20.90">
    <property type="entry name" value="Phosphatidylinositol 3-kinase Catalytic Subunit, Chain A, domain 1"/>
    <property type="match status" value="1"/>
</dbReference>
<dbReference type="PANTHER" id="PTHR47725:SF2">
    <property type="entry name" value="UBIQUITIN-LIKE DOMAIN-CONTAINING PROTEIN"/>
    <property type="match status" value="1"/>
</dbReference>
<accession>A0A1E7EZU4</accession>
<reference evidence="1 2" key="1">
    <citation type="submission" date="2016-09" db="EMBL/GenBank/DDBJ databases">
        <title>Extensive genetic diversity and differential bi-allelic expression allows diatom success in the polar Southern Ocean.</title>
        <authorList>
            <consortium name="DOE Joint Genome Institute"/>
            <person name="Mock T."/>
            <person name="Otillar R.P."/>
            <person name="Strauss J."/>
            <person name="Dupont C."/>
            <person name="Frickenhaus S."/>
            <person name="Maumus F."/>
            <person name="Mcmullan M."/>
            <person name="Sanges R."/>
            <person name="Schmutz J."/>
            <person name="Toseland A."/>
            <person name="Valas R."/>
            <person name="Veluchamy A."/>
            <person name="Ward B.J."/>
            <person name="Allen A."/>
            <person name="Barry K."/>
            <person name="Falciatore A."/>
            <person name="Ferrante M."/>
            <person name="Fortunato A.E."/>
            <person name="Gloeckner G."/>
            <person name="Gruber A."/>
            <person name="Hipkin R."/>
            <person name="Janech M."/>
            <person name="Kroth P."/>
            <person name="Leese F."/>
            <person name="Lindquist E."/>
            <person name="Lyon B.R."/>
            <person name="Martin J."/>
            <person name="Mayer C."/>
            <person name="Parker M."/>
            <person name="Quesneville H."/>
            <person name="Raymond J."/>
            <person name="Uhlig C."/>
            <person name="Valentin K.U."/>
            <person name="Worden A.Z."/>
            <person name="Armbrust E.V."/>
            <person name="Bowler C."/>
            <person name="Green B."/>
            <person name="Moulton V."/>
            <person name="Van Oosterhout C."/>
            <person name="Grigoriev I."/>
        </authorList>
    </citation>
    <scope>NUCLEOTIDE SEQUENCE [LARGE SCALE GENOMIC DNA]</scope>
    <source>
        <strain evidence="1 2">CCMP1102</strain>
    </source>
</reference>
<dbReference type="EMBL" id="KV784367">
    <property type="protein sequence ID" value="OEU11482.1"/>
    <property type="molecule type" value="Genomic_DNA"/>
</dbReference>
<keyword evidence="2" id="KW-1185">Reference proteome</keyword>
<evidence type="ECO:0000313" key="1">
    <source>
        <dbReference type="EMBL" id="OEU11482.1"/>
    </source>
</evidence>
<gene>
    <name evidence="1" type="ORF">FRACYDRAFT_245343</name>
</gene>
<sequence>MSDGSMYLRIKRLNQTYFVLCQEDDTIGYLKEQISIATKHTTKAEYMRIIQPKDNVPLEDDEEKISKYEEIKNESELYVVFQISDDEWEGVHIEKTDADNNE</sequence>
<dbReference type="AlphaFoldDB" id="A0A1E7EZU4"/>
<protein>
    <recommendedName>
        <fullName evidence="3">Ubiquitin-like domain-containing protein</fullName>
    </recommendedName>
</protein>